<dbReference type="Proteomes" id="UP000276901">
    <property type="component" value="Unassembled WGS sequence"/>
</dbReference>
<feature type="domain" description="VWFA" evidence="3">
    <location>
        <begin position="278"/>
        <end position="481"/>
    </location>
</feature>
<reference evidence="5 6" key="2">
    <citation type="submission" date="2018-11" db="EMBL/GenBank/DDBJ databases">
        <title>Genomic Encyclopedia of Type Strains, Phase IV (KMG-IV): sequencing the most valuable type-strain genomes for metagenomic binning, comparative biology and taxonomic classification.</title>
        <authorList>
            <person name="Goeker M."/>
        </authorList>
    </citation>
    <scope>NUCLEOTIDE SEQUENCE [LARGE SCALE GENOMIC DNA]</scope>
    <source>
        <strain evidence="5 6">DSM 25797</strain>
    </source>
</reference>
<evidence type="ECO:0000313" key="6">
    <source>
        <dbReference type="Proteomes" id="UP000276901"/>
    </source>
</evidence>
<dbReference type="AlphaFoldDB" id="A0AAE6X3K7"/>
<dbReference type="SUPFAM" id="SSF53300">
    <property type="entry name" value="vWA-like"/>
    <property type="match status" value="1"/>
</dbReference>
<dbReference type="KEGG" id="fcl:A4G17_01200"/>
<evidence type="ECO:0000313" key="7">
    <source>
        <dbReference type="Proteomes" id="UP000502287"/>
    </source>
</evidence>
<dbReference type="EMBL" id="CP015029">
    <property type="protein sequence ID" value="QIM64165.1"/>
    <property type="molecule type" value="Genomic_DNA"/>
</dbReference>
<proteinExistence type="predicted"/>
<evidence type="ECO:0000313" key="5">
    <source>
        <dbReference type="EMBL" id="RPE93700.1"/>
    </source>
</evidence>
<feature type="region of interest" description="Disordered" evidence="1">
    <location>
        <begin position="225"/>
        <end position="269"/>
    </location>
</feature>
<dbReference type="PANTHER" id="PTHR10579:SF43">
    <property type="entry name" value="ZINC FINGER (C3HC4-TYPE RING FINGER) FAMILY PROTEIN"/>
    <property type="match status" value="1"/>
</dbReference>
<evidence type="ECO:0000256" key="2">
    <source>
        <dbReference type="SAM" id="Phobius"/>
    </source>
</evidence>
<organism evidence="4 7">
    <name type="scientific">Frederiksenia canicola</name>
    <dbReference type="NCBI Taxonomy" id="123824"/>
    <lineage>
        <taxon>Bacteria</taxon>
        <taxon>Pseudomonadati</taxon>
        <taxon>Pseudomonadota</taxon>
        <taxon>Gammaproteobacteria</taxon>
        <taxon>Pasteurellales</taxon>
        <taxon>Pasteurellaceae</taxon>
        <taxon>Frederiksenia</taxon>
    </lineage>
</organism>
<accession>A0AAE6X3K7</accession>
<dbReference type="InterPro" id="IPR036465">
    <property type="entry name" value="vWFA_dom_sf"/>
</dbReference>
<name>A0AAE6X3K7_9PAST</name>
<evidence type="ECO:0000259" key="3">
    <source>
        <dbReference type="PROSITE" id="PS50234"/>
    </source>
</evidence>
<dbReference type="Gene3D" id="3.40.50.410">
    <property type="entry name" value="von Willebrand factor, type A domain"/>
    <property type="match status" value="1"/>
</dbReference>
<dbReference type="PROSITE" id="PS50234">
    <property type="entry name" value="VWFA"/>
    <property type="match status" value="1"/>
</dbReference>
<feature type="transmembrane region" description="Helical" evidence="2">
    <location>
        <begin position="158"/>
        <end position="179"/>
    </location>
</feature>
<sequence>MQRLARTPIEPNQQNALAFLAHFAEIKQLLAKHLPPSTLKVFAEPVVKTDVVEWYSSLEGQPVKLTEKQQDEKLLSAIQNKLTSIQNLVSELKQQNAISAEKAALIQQLLTSATHNTKEIYVVNGEPVIVGWGLGKVVEPPPPVIPPVATVPFWRKHLWCLLLLPLLLLLLGFLLWWFLLKAKPEATPPVKEPVKQEVVKQPEPEKVPEPVKIPEPVKELEPVKEIEPEKTVEKEKPVPVEEVKVPQPEPKKEEKVVEPPKKPAPICTKSITPEKRPQMVMVFDNSASMLLSLSETKASIDAFNERWDTVGITQAELDYMRREPRRLTVAKSSASTIIDKIDKNIDIGLVSLTYCPSTSHGFYSPGKRAALKQKIRSMYPDTTSDNAGTALYDGLQKAASMVDGKNRDAFILLISDGEDSCNKDQSVCSLAKQLAKSKPKLKINVVDIGNTKAANCAASATGGKVFTAQSKQQVSNMINRAIQPMIEKEECK</sequence>
<dbReference type="InterPro" id="IPR051266">
    <property type="entry name" value="CLCR"/>
</dbReference>
<dbReference type="RefSeq" id="WP_123956857.1">
    <property type="nucleotide sequence ID" value="NZ_CP015029.1"/>
</dbReference>
<gene>
    <name evidence="4" type="ORF">A4G17_01200</name>
    <name evidence="5" type="ORF">EDC49_1213</name>
</gene>
<keyword evidence="2" id="KW-0812">Transmembrane</keyword>
<keyword evidence="2" id="KW-1133">Transmembrane helix</keyword>
<evidence type="ECO:0000256" key="1">
    <source>
        <dbReference type="SAM" id="MobiDB-lite"/>
    </source>
</evidence>
<dbReference type="SMART" id="SM00327">
    <property type="entry name" value="VWA"/>
    <property type="match status" value="1"/>
</dbReference>
<dbReference type="EMBL" id="RKQT01000002">
    <property type="protein sequence ID" value="RPE93700.1"/>
    <property type="molecule type" value="Genomic_DNA"/>
</dbReference>
<protein>
    <submittedName>
        <fullName evidence="5">von Willebrand factor type A domain-containing protein</fullName>
    </submittedName>
</protein>
<dbReference type="PANTHER" id="PTHR10579">
    <property type="entry name" value="CALCIUM-ACTIVATED CHLORIDE CHANNEL REGULATOR"/>
    <property type="match status" value="1"/>
</dbReference>
<keyword evidence="6" id="KW-1185">Reference proteome</keyword>
<dbReference type="Proteomes" id="UP000502287">
    <property type="component" value="Chromosome"/>
</dbReference>
<evidence type="ECO:0000313" key="4">
    <source>
        <dbReference type="EMBL" id="QIM64165.1"/>
    </source>
</evidence>
<reference evidence="4 7" key="1">
    <citation type="submission" date="2016-03" db="EMBL/GenBank/DDBJ databases">
        <authorList>
            <person name="Hansen M.J."/>
            <person name="Bojesen A.M."/>
            <person name="Planet P."/>
        </authorList>
    </citation>
    <scope>NUCLEOTIDE SEQUENCE [LARGE SCALE GENOMIC DNA]</scope>
    <source>
        <strain evidence="4 7">HPA 21</strain>
    </source>
</reference>
<dbReference type="InterPro" id="IPR002035">
    <property type="entry name" value="VWF_A"/>
</dbReference>
<keyword evidence="2" id="KW-0472">Membrane</keyword>
<feature type="compositionally biased region" description="Basic and acidic residues" evidence="1">
    <location>
        <begin position="225"/>
        <end position="261"/>
    </location>
</feature>